<dbReference type="InterPro" id="IPR050742">
    <property type="entry name" value="Helicase_Restrict-Modif_Enz"/>
</dbReference>
<dbReference type="InterPro" id="IPR006935">
    <property type="entry name" value="Helicase/UvrB_N"/>
</dbReference>
<dbReference type="SUPFAM" id="SSF52540">
    <property type="entry name" value="P-loop containing nucleoside triphosphate hydrolases"/>
    <property type="match status" value="1"/>
</dbReference>
<dbReference type="PATRIC" id="fig|1354791.3.peg.1240"/>
<dbReference type="GO" id="GO:0004519">
    <property type="term" value="F:endonuclease activity"/>
    <property type="evidence" value="ECO:0007669"/>
    <property type="project" value="UniProtKB-KW"/>
</dbReference>
<keyword evidence="4" id="KW-1185">Reference proteome</keyword>
<proteinExistence type="predicted"/>
<keyword evidence="3" id="KW-0255">Endonuclease</keyword>
<organism evidence="3 4">
    <name type="scientific">Ectothiorhodospira haloalkaliphila</name>
    <dbReference type="NCBI Taxonomy" id="421628"/>
    <lineage>
        <taxon>Bacteria</taxon>
        <taxon>Pseudomonadati</taxon>
        <taxon>Pseudomonadota</taxon>
        <taxon>Gammaproteobacteria</taxon>
        <taxon>Chromatiales</taxon>
        <taxon>Ectothiorhodospiraceae</taxon>
        <taxon>Ectothiorhodospira</taxon>
    </lineage>
</organism>
<reference evidence="3 4" key="1">
    <citation type="journal article" date="2014" name="J Genomics">
        <title>Draft Genome Sequence of the Extremely Halophilic Phototrophic Purple Sulfur Bacterium Halorhodospira halochloris.</title>
        <authorList>
            <person name="Singh K.S."/>
            <person name="Kirksey J."/>
            <person name="Hoff W.D."/>
            <person name="Deole R."/>
        </authorList>
    </citation>
    <scope>NUCLEOTIDE SEQUENCE [LARGE SCALE GENOMIC DNA]</scope>
    <source>
        <strain evidence="3 4">A</strain>
    </source>
</reference>
<dbReference type="GO" id="GO:0005524">
    <property type="term" value="F:ATP binding"/>
    <property type="evidence" value="ECO:0007669"/>
    <property type="project" value="InterPro"/>
</dbReference>
<keyword evidence="3" id="KW-0540">Nuclease</keyword>
<sequence>MALQTLLRNAKASALREVIGPSIVDTLRGLDPELDSGTRLGELAVNLVEPSEALRDPEMRSRIIRMLPLSKARELGGHLGAKDGRTLYDDLCVAAADSAALAVLYSFFGVVRDVRAPADSAPDATKASAGYALFDHQRAAAERVVHALGDAPRKVILHMPTGAGKTRTAMHIVAEHLRRSEPTVVCWLAQNAELLDQAAGEFENAWKFLGNRETALVRFWGHRRPDVLDIQDGVIVSGLAKMSALDNRDAATLLRLADRVSLTIIDEAHQAIAPTYAAILTALYSKRPHNALLGLTATPGRSWSDIGEDRKLSDYFDGRKVTLEVEGYDDPVTFLIDQKYLARPTFRTLNSDAGLTLSENDVNALSSAIDVPEQILERLGTDTQRNLKILSAVEDLMTRHRRVIVFAPSVENARVLTAILSIRGHEAFVVTGQSNTAERERVIRRFKSKDNRAMVVVNYGVLTTGFDAPATSAAVIARPTRSLVLYSQMVGRATRGTRAGGNDEAEIVTVVDPHLPGFGSVADAFKNWEDVWDEPDRSC</sequence>
<gene>
    <name evidence="3" type="ORF">M911_04220</name>
</gene>
<accession>W8KFG0</accession>
<dbReference type="HOGENOM" id="CLU_034931_0_0_6"/>
<feature type="domain" description="Helicase C-terminal" evidence="2">
    <location>
        <begin position="392"/>
        <end position="539"/>
    </location>
</feature>
<dbReference type="AlphaFoldDB" id="W8KFG0"/>
<name>W8KFG0_9GAMM</name>
<dbReference type="Pfam" id="PF04851">
    <property type="entry name" value="ResIII"/>
    <property type="match status" value="1"/>
</dbReference>
<dbReference type="PROSITE" id="PS51194">
    <property type="entry name" value="HELICASE_CTER"/>
    <property type="match status" value="1"/>
</dbReference>
<dbReference type="OrthoDB" id="9804086at2"/>
<dbReference type="SMART" id="SM00487">
    <property type="entry name" value="DEXDc"/>
    <property type="match status" value="1"/>
</dbReference>
<dbReference type="GO" id="GO:0003677">
    <property type="term" value="F:DNA binding"/>
    <property type="evidence" value="ECO:0007669"/>
    <property type="project" value="InterPro"/>
</dbReference>
<evidence type="ECO:0000259" key="1">
    <source>
        <dbReference type="PROSITE" id="PS51192"/>
    </source>
</evidence>
<dbReference type="Proteomes" id="UP000019442">
    <property type="component" value="Chromosome"/>
</dbReference>
<dbReference type="PANTHER" id="PTHR47396">
    <property type="entry name" value="TYPE I RESTRICTION ENZYME ECOKI R PROTEIN"/>
    <property type="match status" value="1"/>
</dbReference>
<dbReference type="PROSITE" id="PS51192">
    <property type="entry name" value="HELICASE_ATP_BIND_1"/>
    <property type="match status" value="1"/>
</dbReference>
<dbReference type="SMART" id="SM00490">
    <property type="entry name" value="HELICc"/>
    <property type="match status" value="1"/>
</dbReference>
<dbReference type="InterPro" id="IPR027417">
    <property type="entry name" value="P-loop_NTPase"/>
</dbReference>
<dbReference type="InterPro" id="IPR014001">
    <property type="entry name" value="Helicase_ATP-bd"/>
</dbReference>
<dbReference type="GO" id="GO:0005829">
    <property type="term" value="C:cytosol"/>
    <property type="evidence" value="ECO:0007669"/>
    <property type="project" value="TreeGrafter"/>
</dbReference>
<dbReference type="InterPro" id="IPR001650">
    <property type="entry name" value="Helicase_C-like"/>
</dbReference>
<evidence type="ECO:0000259" key="2">
    <source>
        <dbReference type="PROSITE" id="PS51194"/>
    </source>
</evidence>
<keyword evidence="3" id="KW-0378">Hydrolase</keyword>
<dbReference type="Gene3D" id="3.40.50.300">
    <property type="entry name" value="P-loop containing nucleotide triphosphate hydrolases"/>
    <property type="match status" value="2"/>
</dbReference>
<dbReference type="EMBL" id="CP007268">
    <property type="protein sequence ID" value="AHK78524.1"/>
    <property type="molecule type" value="Genomic_DNA"/>
</dbReference>
<protein>
    <submittedName>
        <fullName evidence="3">Restriction endonuclease</fullName>
    </submittedName>
</protein>
<reference evidence="4" key="2">
    <citation type="submission" date="2014-02" db="EMBL/GenBank/DDBJ databases">
        <title>Draft Genome Sequence of extremely halophilic bacteria Halorhodospira halochloris.</title>
        <authorList>
            <person name="Singh K.S."/>
        </authorList>
    </citation>
    <scope>NUCLEOTIDE SEQUENCE [LARGE SCALE GENOMIC DNA]</scope>
    <source>
        <strain evidence="4">A</strain>
    </source>
</reference>
<evidence type="ECO:0000313" key="4">
    <source>
        <dbReference type="Proteomes" id="UP000019442"/>
    </source>
</evidence>
<dbReference type="KEGG" id="hhc:M911_04220"/>
<feature type="domain" description="Helicase ATP-binding" evidence="1">
    <location>
        <begin position="146"/>
        <end position="299"/>
    </location>
</feature>
<dbReference type="GO" id="GO:0016787">
    <property type="term" value="F:hydrolase activity"/>
    <property type="evidence" value="ECO:0007669"/>
    <property type="project" value="InterPro"/>
</dbReference>
<dbReference type="PANTHER" id="PTHR47396:SF1">
    <property type="entry name" value="ATP-DEPENDENT HELICASE IRC3-RELATED"/>
    <property type="match status" value="1"/>
</dbReference>
<dbReference type="Pfam" id="PF00271">
    <property type="entry name" value="Helicase_C"/>
    <property type="match status" value="1"/>
</dbReference>
<evidence type="ECO:0000313" key="3">
    <source>
        <dbReference type="EMBL" id="AHK78524.1"/>
    </source>
</evidence>